<reference evidence="1" key="1">
    <citation type="journal article" date="2015" name="Nature">
        <title>Complex archaea that bridge the gap between prokaryotes and eukaryotes.</title>
        <authorList>
            <person name="Spang A."/>
            <person name="Saw J.H."/>
            <person name="Jorgensen S.L."/>
            <person name="Zaremba-Niedzwiedzka K."/>
            <person name="Martijn J."/>
            <person name="Lind A.E."/>
            <person name="van Eijk R."/>
            <person name="Schleper C."/>
            <person name="Guy L."/>
            <person name="Ettema T.J."/>
        </authorList>
    </citation>
    <scope>NUCLEOTIDE SEQUENCE</scope>
</reference>
<organism evidence="1">
    <name type="scientific">marine sediment metagenome</name>
    <dbReference type="NCBI Taxonomy" id="412755"/>
    <lineage>
        <taxon>unclassified sequences</taxon>
        <taxon>metagenomes</taxon>
        <taxon>ecological metagenomes</taxon>
    </lineage>
</organism>
<sequence length="127" mass="14084">MGKPLDKKLCALLWQYVQLSTRNHRPCAKQHKGNVLFVGYADLTIQIGGVDFLSLPGTSIKLMGDQIHFDPKQEQARDGSDRYFPLWLPVSAEARAVLTELIKADPGIIQMVEQAVDKVTAAAFGLY</sequence>
<gene>
    <name evidence="1" type="ORF">LCGC14_1850660</name>
</gene>
<dbReference type="EMBL" id="LAZR01018587">
    <property type="protein sequence ID" value="KKL95825.1"/>
    <property type="molecule type" value="Genomic_DNA"/>
</dbReference>
<dbReference type="AlphaFoldDB" id="A0A0F9IQ22"/>
<protein>
    <submittedName>
        <fullName evidence="1">Uncharacterized protein</fullName>
    </submittedName>
</protein>
<comment type="caution">
    <text evidence="1">The sequence shown here is derived from an EMBL/GenBank/DDBJ whole genome shotgun (WGS) entry which is preliminary data.</text>
</comment>
<name>A0A0F9IQ22_9ZZZZ</name>
<evidence type="ECO:0000313" key="1">
    <source>
        <dbReference type="EMBL" id="KKL95825.1"/>
    </source>
</evidence>
<proteinExistence type="predicted"/>
<accession>A0A0F9IQ22</accession>